<keyword evidence="3" id="KW-1185">Reference proteome</keyword>
<comment type="caution">
    <text evidence="2">The sequence shown here is derived from an EMBL/GenBank/DDBJ whole genome shotgun (WGS) entry which is preliminary data.</text>
</comment>
<name>A0A936ZNJ0_9BURK</name>
<gene>
    <name evidence="2" type="ORF">JI739_24155</name>
</gene>
<evidence type="ECO:0000313" key="2">
    <source>
        <dbReference type="EMBL" id="MBL0423448.1"/>
    </source>
</evidence>
<sequence length="408" mass="45794">MTSHREDSVSLKGASDPAAASALHRLPFAVNEHNQLVGIREVERGLRCNCHCPGCGAKLVAKQGDRNAWHFAHYEADACLAGYESALHLAIKSIVETDRALLVPSCGVIKLPYSDRIVQRDHNNAVNLHGWAYVPESAETVASSCYDSMVAYGFADIPGKLVQFDSVTVEQNEGDIRPDLIGVVGGRRLYIEVAVTHFVDSDKLSKIRRKGAPTVEIVIAPDKDLDLGRLRRLVLENSGCTRWLYNPKAEQQAEACYKARLPIIEEERLRKAEEQARFDEEFEQRRKAVERKKRNYERYFKPTHELIFAGLQTSQRTKIYLRMCPSYISLHVFPYEHELATLVTALAHDVGGDFNKSSKRWEFVTGGDMLLALARSLLASRRTTLRQAKAANPSELQGLIDQLSSLHL</sequence>
<dbReference type="RefSeq" id="WP_201686585.1">
    <property type="nucleotide sequence ID" value="NZ_JAEQNA010000018.1"/>
</dbReference>
<dbReference type="Pfam" id="PF25164">
    <property type="entry name" value="CoiA_N"/>
    <property type="match status" value="1"/>
</dbReference>
<evidence type="ECO:0000259" key="1">
    <source>
        <dbReference type="Pfam" id="PF25164"/>
    </source>
</evidence>
<evidence type="ECO:0000313" key="3">
    <source>
        <dbReference type="Proteomes" id="UP000613011"/>
    </source>
</evidence>
<dbReference type="EMBL" id="JAEQNA010000018">
    <property type="protein sequence ID" value="MBL0423448.1"/>
    <property type="molecule type" value="Genomic_DNA"/>
</dbReference>
<protein>
    <recommendedName>
        <fullName evidence="1">Competence protein CoiA-like N-terminal domain-containing protein</fullName>
    </recommendedName>
</protein>
<accession>A0A936ZNJ0</accession>
<reference evidence="2" key="1">
    <citation type="submission" date="2021-01" db="EMBL/GenBank/DDBJ databases">
        <title>Ramlibacter sp. strain AW1 16S ribosomal RNA gene Genome sequencing and assembly.</title>
        <authorList>
            <person name="Kang M."/>
        </authorList>
    </citation>
    <scope>NUCLEOTIDE SEQUENCE</scope>
    <source>
        <strain evidence="2">AW1</strain>
    </source>
</reference>
<organism evidence="2 3">
    <name type="scientific">Ramlibacter aurantiacus</name>
    <dbReference type="NCBI Taxonomy" id="2801330"/>
    <lineage>
        <taxon>Bacteria</taxon>
        <taxon>Pseudomonadati</taxon>
        <taxon>Pseudomonadota</taxon>
        <taxon>Betaproteobacteria</taxon>
        <taxon>Burkholderiales</taxon>
        <taxon>Comamonadaceae</taxon>
        <taxon>Ramlibacter</taxon>
    </lineage>
</organism>
<dbReference type="Proteomes" id="UP000613011">
    <property type="component" value="Unassembled WGS sequence"/>
</dbReference>
<dbReference type="InterPro" id="IPR057253">
    <property type="entry name" value="CoiA-like_N"/>
</dbReference>
<proteinExistence type="predicted"/>
<feature type="domain" description="Competence protein CoiA-like N-terminal" evidence="1">
    <location>
        <begin position="49"/>
        <end position="80"/>
    </location>
</feature>
<dbReference type="AlphaFoldDB" id="A0A936ZNJ0"/>